<protein>
    <submittedName>
        <fullName evidence="3">Putative oxidoreductase OrdL</fullName>
        <ecNumber evidence="3">1.-.-.-</ecNumber>
    </submittedName>
</protein>
<dbReference type="PANTHER" id="PTHR13847">
    <property type="entry name" value="SARCOSINE DEHYDROGENASE-RELATED"/>
    <property type="match status" value="1"/>
</dbReference>
<dbReference type="InterPro" id="IPR006076">
    <property type="entry name" value="FAD-dep_OxRdtase"/>
</dbReference>
<sequence>MQAWRTLSLWMDQLDEPLDARPALRNDLDLDVCIIGAGYTGLWTAYYLKRQAPQLNIAIVEANTAGFGASGRNGGWLMGNMLGEQRMLAALSPQQRRASIDLLHGIPDEVQQVLQREGIDCDYRKGGVLYCAARYPEQERSLRAYLDDLYRQGMTEDDYRWLRPEQLDGQLRISNAYGAIFSPHTATIQPAKLVRGLARVVESLGVTIYENTAATDMQPGAVQTPQGKVRAHWIVPAVEGYAASLPPLGRYQLPVQSLLVATEPLPESTWEQIGLSQGQAFSESSRQVTYGQRSADNRLVFGARGGYRFGGRLRQDFNLNDSEIELRRYLFGELFPQLKHVRITHSWGGNLGMARRFRPHMLCDRQRGIALAGGYGGEGVGATNLGGRTLAALILDQHNALTGQPWVHDNRPLSSLASWPPEPCRWLGYNAIIQSFVHEDRTLANPASAPWRRRLATGLADVMEGFMH</sequence>
<evidence type="ECO:0000259" key="2">
    <source>
        <dbReference type="Pfam" id="PF01266"/>
    </source>
</evidence>
<gene>
    <name evidence="3" type="primary">ordL</name>
    <name evidence="3" type="ORF">CCOS865_04750</name>
</gene>
<dbReference type="EC" id="1.-.-.-" evidence="3"/>
<accession>A0A383RZV6</accession>
<feature type="domain" description="FAD dependent oxidoreductase" evidence="2">
    <location>
        <begin position="31"/>
        <end position="393"/>
    </location>
</feature>
<dbReference type="InterPro" id="IPR036188">
    <property type="entry name" value="FAD/NAD-bd_sf"/>
</dbReference>
<dbReference type="RefSeq" id="WP_119145581.1">
    <property type="nucleotide sequence ID" value="NZ_CBCSFL010000025.1"/>
</dbReference>
<dbReference type="Pfam" id="PF01266">
    <property type="entry name" value="DAO"/>
    <property type="match status" value="1"/>
</dbReference>
<dbReference type="OrthoDB" id="311718at2"/>
<dbReference type="SUPFAM" id="SSF51905">
    <property type="entry name" value="FAD/NAD(P)-binding domain"/>
    <property type="match status" value="1"/>
</dbReference>
<proteinExistence type="predicted"/>
<evidence type="ECO:0000313" key="4">
    <source>
        <dbReference type="Proteomes" id="UP000263595"/>
    </source>
</evidence>
<evidence type="ECO:0000313" key="3">
    <source>
        <dbReference type="EMBL" id="SYX92465.1"/>
    </source>
</evidence>
<dbReference type="EMBL" id="UNOZ01000033">
    <property type="protein sequence ID" value="SYX92465.1"/>
    <property type="molecule type" value="Genomic_DNA"/>
</dbReference>
<name>A0A383RZV6_9PSED</name>
<organism evidence="3 4">
    <name type="scientific">Pseudomonas reidholzensis</name>
    <dbReference type="NCBI Taxonomy" id="1785162"/>
    <lineage>
        <taxon>Bacteria</taxon>
        <taxon>Pseudomonadati</taxon>
        <taxon>Pseudomonadota</taxon>
        <taxon>Gammaproteobacteria</taxon>
        <taxon>Pseudomonadales</taxon>
        <taxon>Pseudomonadaceae</taxon>
        <taxon>Pseudomonas</taxon>
    </lineage>
</organism>
<dbReference type="Proteomes" id="UP000263595">
    <property type="component" value="Unassembled WGS sequence"/>
</dbReference>
<dbReference type="Gene3D" id="3.50.50.60">
    <property type="entry name" value="FAD/NAD(P)-binding domain"/>
    <property type="match status" value="1"/>
</dbReference>
<dbReference type="GO" id="GO:0005737">
    <property type="term" value="C:cytoplasm"/>
    <property type="evidence" value="ECO:0007669"/>
    <property type="project" value="TreeGrafter"/>
</dbReference>
<evidence type="ECO:0000256" key="1">
    <source>
        <dbReference type="ARBA" id="ARBA00023002"/>
    </source>
</evidence>
<dbReference type="Gene3D" id="3.30.9.10">
    <property type="entry name" value="D-Amino Acid Oxidase, subunit A, domain 2"/>
    <property type="match status" value="1"/>
</dbReference>
<keyword evidence="4" id="KW-1185">Reference proteome</keyword>
<dbReference type="PANTHER" id="PTHR13847:SF285">
    <property type="entry name" value="FAD DEPENDENT OXIDOREDUCTASE DOMAIN-CONTAINING PROTEIN"/>
    <property type="match status" value="1"/>
</dbReference>
<dbReference type="AlphaFoldDB" id="A0A383RZV6"/>
<dbReference type="GO" id="GO:0016491">
    <property type="term" value="F:oxidoreductase activity"/>
    <property type="evidence" value="ECO:0007669"/>
    <property type="project" value="UniProtKB-KW"/>
</dbReference>
<keyword evidence="1 3" id="KW-0560">Oxidoreductase</keyword>
<reference evidence="4" key="1">
    <citation type="submission" date="2018-08" db="EMBL/GenBank/DDBJ databases">
        <authorList>
            <person name="Blom J."/>
        </authorList>
    </citation>
    <scope>NUCLEOTIDE SEQUENCE [LARGE SCALE GENOMIC DNA]</scope>
    <source>
        <strain evidence="4">CCOS 865</strain>
    </source>
</reference>